<evidence type="ECO:0000313" key="4">
    <source>
        <dbReference type="EMBL" id="PIT88286.1"/>
    </source>
</evidence>
<evidence type="ECO:0000259" key="3">
    <source>
        <dbReference type="PROSITE" id="PS51464"/>
    </source>
</evidence>
<dbReference type="Pfam" id="PF10432">
    <property type="entry name" value="bact-PGI_C"/>
    <property type="match status" value="1"/>
</dbReference>
<accession>A0A2M6W684</accession>
<protein>
    <recommendedName>
        <fullName evidence="3">SIS domain-containing protein</fullName>
    </recommendedName>
</protein>
<dbReference type="Gene3D" id="3.40.50.10490">
    <property type="entry name" value="Glucose-6-phosphate isomerase like protein, domain 1"/>
    <property type="match status" value="2"/>
</dbReference>
<organism evidence="4 5">
    <name type="scientific">Candidatus Magasanikbacteria bacterium CG10_big_fil_rev_8_21_14_0_10_36_32</name>
    <dbReference type="NCBI Taxonomy" id="1974646"/>
    <lineage>
        <taxon>Bacteria</taxon>
        <taxon>Candidatus Magasanikiibacteriota</taxon>
    </lineage>
</organism>
<evidence type="ECO:0000313" key="5">
    <source>
        <dbReference type="Proteomes" id="UP000231426"/>
    </source>
</evidence>
<dbReference type="GO" id="GO:0005975">
    <property type="term" value="P:carbohydrate metabolic process"/>
    <property type="evidence" value="ECO:0007669"/>
    <property type="project" value="InterPro"/>
</dbReference>
<dbReference type="AlphaFoldDB" id="A0A2M6W684"/>
<dbReference type="InterPro" id="IPR001347">
    <property type="entry name" value="SIS_dom"/>
</dbReference>
<reference evidence="5" key="1">
    <citation type="submission" date="2017-09" db="EMBL/GenBank/DDBJ databases">
        <title>Depth-based differentiation of microbial function through sediment-hosted aquifers and enrichment of novel symbionts in the deep terrestrial subsurface.</title>
        <authorList>
            <person name="Probst A.J."/>
            <person name="Ladd B."/>
            <person name="Jarett J.K."/>
            <person name="Geller-Mcgrath D.E."/>
            <person name="Sieber C.M.K."/>
            <person name="Emerson J.B."/>
            <person name="Anantharaman K."/>
            <person name="Thomas B.C."/>
            <person name="Malmstrom R."/>
            <person name="Stieglmeier M."/>
            <person name="Klingl A."/>
            <person name="Woyke T."/>
            <person name="Ryan C.M."/>
            <person name="Banfield J.F."/>
        </authorList>
    </citation>
    <scope>NUCLEOTIDE SEQUENCE [LARGE SCALE GENOMIC DNA]</scope>
</reference>
<dbReference type="GO" id="GO:0097367">
    <property type="term" value="F:carbohydrate derivative binding"/>
    <property type="evidence" value="ECO:0007669"/>
    <property type="project" value="InterPro"/>
</dbReference>
<dbReference type="GO" id="GO:0004476">
    <property type="term" value="F:mannose-6-phosphate isomerase activity"/>
    <property type="evidence" value="ECO:0007669"/>
    <property type="project" value="InterPro"/>
</dbReference>
<dbReference type="GO" id="GO:1901135">
    <property type="term" value="P:carbohydrate derivative metabolic process"/>
    <property type="evidence" value="ECO:0007669"/>
    <property type="project" value="InterPro"/>
</dbReference>
<dbReference type="InterPro" id="IPR019490">
    <property type="entry name" value="Glu6P/Mann6P_isomerase_C"/>
</dbReference>
<gene>
    <name evidence="4" type="ORF">COU29_03400</name>
</gene>
<comment type="similarity">
    <text evidence="1">Belongs to the PGI/PMI family.</text>
</comment>
<evidence type="ECO:0000256" key="2">
    <source>
        <dbReference type="ARBA" id="ARBA00023235"/>
    </source>
</evidence>
<dbReference type="GO" id="GO:0004347">
    <property type="term" value="F:glucose-6-phosphate isomerase activity"/>
    <property type="evidence" value="ECO:0007669"/>
    <property type="project" value="InterPro"/>
</dbReference>
<name>A0A2M6W684_9BACT</name>
<sequence length="358" mass="39805">MDTQILDNLTEIRKLDVKNMLGSLESLSKQAEEVAQAAAELNLPTDYKNIQRVVFLGMGGSTLGAHIIKYLFREEMLVILDIVNDYHIPAYVDDKTLVVVSSYSGGTEEPLAAMEEAMSKKAKLVIITAGGKLAEQSRDLKIPAIVFTTKNNPCNSPRMGLGYSVFGQIILLSKIGVLKINQEEIDKAVQTIENYNGIFGVVNAQADNPAKSIAVAIGDRSVWCVGAEHLSANAHVVANQINENAKRMAGYYLIPELNHHLMEGMIFPKNNPQNIIFILLESVLYDERVIKRYEVTKTVLDKNKIGYVSYQCQGKDKFSQVCEMLVLSGYLSFYLAMLEGIDPTAIPFVDYFKQQLKK</sequence>
<dbReference type="Pfam" id="PF01380">
    <property type="entry name" value="SIS"/>
    <property type="match status" value="1"/>
</dbReference>
<keyword evidence="2" id="KW-0413">Isomerase</keyword>
<dbReference type="Proteomes" id="UP000231426">
    <property type="component" value="Unassembled WGS sequence"/>
</dbReference>
<feature type="domain" description="SIS" evidence="3">
    <location>
        <begin position="43"/>
        <end position="185"/>
    </location>
</feature>
<comment type="caution">
    <text evidence="4">The sequence shown here is derived from an EMBL/GenBank/DDBJ whole genome shotgun (WGS) entry which is preliminary data.</text>
</comment>
<dbReference type="EMBL" id="PFBV01000004">
    <property type="protein sequence ID" value="PIT88286.1"/>
    <property type="molecule type" value="Genomic_DNA"/>
</dbReference>
<dbReference type="SUPFAM" id="SSF53697">
    <property type="entry name" value="SIS domain"/>
    <property type="match status" value="1"/>
</dbReference>
<dbReference type="InterPro" id="IPR046348">
    <property type="entry name" value="SIS_dom_sf"/>
</dbReference>
<dbReference type="PROSITE" id="PS51464">
    <property type="entry name" value="SIS"/>
    <property type="match status" value="1"/>
</dbReference>
<evidence type="ECO:0000256" key="1">
    <source>
        <dbReference type="ARBA" id="ARBA00010523"/>
    </source>
</evidence>
<proteinExistence type="inferred from homology"/>